<dbReference type="Proteomes" id="UP000013307">
    <property type="component" value="Chromosome"/>
</dbReference>
<name>N0BD98_9EURY</name>
<dbReference type="STRING" id="387631.Asulf_01613"/>
<organism evidence="1 2">
    <name type="scientific">Archaeoglobus sulfaticallidus PM70-1</name>
    <dbReference type="NCBI Taxonomy" id="387631"/>
    <lineage>
        <taxon>Archaea</taxon>
        <taxon>Methanobacteriati</taxon>
        <taxon>Methanobacteriota</taxon>
        <taxon>Archaeoglobi</taxon>
        <taxon>Archaeoglobales</taxon>
        <taxon>Archaeoglobaceae</taxon>
        <taxon>Archaeoglobus</taxon>
    </lineage>
</organism>
<evidence type="ECO:0000313" key="2">
    <source>
        <dbReference type="Proteomes" id="UP000013307"/>
    </source>
</evidence>
<gene>
    <name evidence="1" type="ORF">Asulf_01613</name>
</gene>
<dbReference type="EMBL" id="CP005290">
    <property type="protein sequence ID" value="AGK61589.1"/>
    <property type="molecule type" value="Genomic_DNA"/>
</dbReference>
<dbReference type="HOGENOM" id="CLU_3147783_0_0_2"/>
<reference evidence="1 2" key="1">
    <citation type="journal article" date="2013" name="Genome Announc.">
        <title>Complete Genome Sequence of the Thermophilic and Facultatively Chemolithoautotrophic Sulfate Reducer Archaeoglobus sulfaticallidus Strain PM70-1T.</title>
        <authorList>
            <person name="Stokke R."/>
            <person name="Hocking W.P."/>
            <person name="Steinsbu B.O."/>
            <person name="Steen I.H."/>
        </authorList>
    </citation>
    <scope>NUCLEOTIDE SEQUENCE [LARGE SCALE GENOMIC DNA]</scope>
    <source>
        <strain evidence="1">PM70-1</strain>
    </source>
</reference>
<accession>N0BD98</accession>
<protein>
    <submittedName>
        <fullName evidence="1">Uncharacterized protein</fullName>
    </submittedName>
</protein>
<dbReference type="AlphaFoldDB" id="N0BD98"/>
<proteinExistence type="predicted"/>
<dbReference type="KEGG" id="ast:Asulf_01613"/>
<keyword evidence="2" id="KW-1185">Reference proteome</keyword>
<evidence type="ECO:0000313" key="1">
    <source>
        <dbReference type="EMBL" id="AGK61589.1"/>
    </source>
</evidence>
<sequence>MRISGRDKRRCLENIKEAIEVYLDIDNAEIEAEIRGKKAEVVELLNYI</sequence>
<dbReference type="RefSeq" id="WP_015591187.1">
    <property type="nucleotide sequence ID" value="NC_021169.1"/>
</dbReference>
<dbReference type="GeneID" id="41054488"/>